<name>A0A399F1M1_9DEIN</name>
<dbReference type="EMBL" id="QWLA01000005">
    <property type="protein sequence ID" value="RIH89159.1"/>
    <property type="molecule type" value="Genomic_DNA"/>
</dbReference>
<reference evidence="1 2" key="1">
    <citation type="submission" date="2018-08" db="EMBL/GenBank/DDBJ databases">
        <title>Meiothermus roseus NBRC 110900 genome sequencing project.</title>
        <authorList>
            <person name="Da Costa M.S."/>
            <person name="Albuquerque L."/>
            <person name="Raposo P."/>
            <person name="Froufe H.J.C."/>
            <person name="Barroso C.S."/>
            <person name="Egas C."/>
        </authorList>
    </citation>
    <scope>NUCLEOTIDE SEQUENCE [LARGE SCALE GENOMIC DNA]</scope>
    <source>
        <strain evidence="1 2">NBRC 110900</strain>
    </source>
</reference>
<dbReference type="AlphaFoldDB" id="A0A399F1M1"/>
<evidence type="ECO:0000313" key="1">
    <source>
        <dbReference type="EMBL" id="RIH89159.1"/>
    </source>
</evidence>
<sequence length="456" mass="52246">MEWLARSDRPLLTDTFDTEKGSFEEWAPEVERWVRRLGGHVLGAIPRTSAFEWKWEWGPPEEDKRRVDVGGRTILINPEASLVVAAPPGREAEFAREYYRGIRKEAPLAQQKEPVLAEIGRVWPRVMPYIRDLGNIPKGKWGRKIYYKSRGALRRLQNREAQLHRESWQMGDKIAPIGWYEPDVRGNYEVGEGWQWGRLTATPEGVHYISHDTGKPGPRILVDPDIARWIGYSEVAEDDVYKSGQRGYAATMRDMDEETRLLMQPIAWSFDIEELNQEFAQEALYTRYGLDYEQKAFGLPPNWTDEEPDDTKWDKGLYAPEFRVPFKVGGWVAVYGSRVYASPFARGPYANIGNGPLRVLWVNGNGDWGYSSYPASGPGSLGAMRASLGRLRATIRPIRDFATFEMPPKRSLDAVLKSNTEMGWPLDRLIALARGEIEVNNPTLQWWDEEGVPEQW</sequence>
<proteinExistence type="predicted"/>
<gene>
    <name evidence="1" type="ORF">Mrose_00545</name>
</gene>
<keyword evidence="2" id="KW-1185">Reference proteome</keyword>
<evidence type="ECO:0000313" key="2">
    <source>
        <dbReference type="Proteomes" id="UP000265341"/>
    </source>
</evidence>
<comment type="caution">
    <text evidence="1">The sequence shown here is derived from an EMBL/GenBank/DDBJ whole genome shotgun (WGS) entry which is preliminary data.</text>
</comment>
<protein>
    <submittedName>
        <fullName evidence="1">Uncharacterized protein</fullName>
    </submittedName>
</protein>
<organism evidence="1 2">
    <name type="scientific">Calidithermus roseus</name>
    <dbReference type="NCBI Taxonomy" id="1644118"/>
    <lineage>
        <taxon>Bacteria</taxon>
        <taxon>Thermotogati</taxon>
        <taxon>Deinococcota</taxon>
        <taxon>Deinococci</taxon>
        <taxon>Thermales</taxon>
        <taxon>Thermaceae</taxon>
        <taxon>Calidithermus</taxon>
    </lineage>
</organism>
<dbReference type="Proteomes" id="UP000265341">
    <property type="component" value="Unassembled WGS sequence"/>
</dbReference>
<accession>A0A399F1M1</accession>